<dbReference type="CDD" id="cd05566">
    <property type="entry name" value="PTS_IIB_galactitol"/>
    <property type="match status" value="1"/>
</dbReference>
<keyword evidence="1" id="KW-0808">Transferase</keyword>
<dbReference type="OrthoDB" id="6505030at2"/>
<reference evidence="3 4" key="1">
    <citation type="submission" date="2016-11" db="EMBL/GenBank/DDBJ databases">
        <authorList>
            <person name="Jaros S."/>
            <person name="Januszkiewicz K."/>
            <person name="Wedrychowicz H."/>
        </authorList>
    </citation>
    <scope>NUCLEOTIDE SEQUENCE [LARGE SCALE GENOMIC DNA]</scope>
    <source>
        <strain evidence="3 4">DSM 2631</strain>
    </source>
</reference>
<dbReference type="InterPro" id="IPR036095">
    <property type="entry name" value="PTS_EIIB-like_sf"/>
</dbReference>
<dbReference type="Proteomes" id="UP000184035">
    <property type="component" value="Unassembled WGS sequence"/>
</dbReference>
<sequence length="94" mass="10089">MKKIIVACGAGIATSTIAIQKIKTKLEEKGLLSKVQFTQCTVAEIPMRVEGHNLIVTTASTSQDFGIPVISGLPFITGMGIDKVMEDIIEKLDL</sequence>
<evidence type="ECO:0000256" key="1">
    <source>
        <dbReference type="ARBA" id="ARBA00022679"/>
    </source>
</evidence>
<dbReference type="SUPFAM" id="SSF52794">
    <property type="entry name" value="PTS system IIB component-like"/>
    <property type="match status" value="1"/>
</dbReference>
<name>A0A1M4Z599_9CLOT</name>
<protein>
    <submittedName>
        <fullName evidence="3">PTS system IIB component, Gat family</fullName>
    </submittedName>
</protein>
<dbReference type="RefSeq" id="WP_072897649.1">
    <property type="nucleotide sequence ID" value="NZ_FQVM01000037.1"/>
</dbReference>
<dbReference type="STRING" id="1533.SAMN05443638_13712"/>
<dbReference type="EMBL" id="FQVM01000037">
    <property type="protein sequence ID" value="SHF13180.1"/>
    <property type="molecule type" value="Genomic_DNA"/>
</dbReference>
<dbReference type="GO" id="GO:0009401">
    <property type="term" value="P:phosphoenolpyruvate-dependent sugar phosphotransferase system"/>
    <property type="evidence" value="ECO:0007669"/>
    <property type="project" value="InterPro"/>
</dbReference>
<dbReference type="AlphaFoldDB" id="A0A1M4Z599"/>
<dbReference type="InterPro" id="IPR003501">
    <property type="entry name" value="PTS_EIIB_2/3"/>
</dbReference>
<organism evidence="3 4">
    <name type="scientific">Clostridium fallax</name>
    <dbReference type="NCBI Taxonomy" id="1533"/>
    <lineage>
        <taxon>Bacteria</taxon>
        <taxon>Bacillati</taxon>
        <taxon>Bacillota</taxon>
        <taxon>Clostridia</taxon>
        <taxon>Eubacteriales</taxon>
        <taxon>Clostridiaceae</taxon>
        <taxon>Clostridium</taxon>
    </lineage>
</organism>
<dbReference type="GO" id="GO:0008982">
    <property type="term" value="F:protein-N(PI)-phosphohistidine-sugar phosphotransferase activity"/>
    <property type="evidence" value="ECO:0007669"/>
    <property type="project" value="InterPro"/>
</dbReference>
<evidence type="ECO:0000313" key="4">
    <source>
        <dbReference type="Proteomes" id="UP000184035"/>
    </source>
</evidence>
<gene>
    <name evidence="3" type="ORF">SAMN05443638_13712</name>
</gene>
<evidence type="ECO:0000259" key="2">
    <source>
        <dbReference type="PROSITE" id="PS51099"/>
    </source>
</evidence>
<accession>A0A1M4Z599</accession>
<dbReference type="Pfam" id="PF02302">
    <property type="entry name" value="PTS_IIB"/>
    <property type="match status" value="1"/>
</dbReference>
<feature type="domain" description="PTS EIIB type-2" evidence="2">
    <location>
        <begin position="2"/>
        <end position="94"/>
    </location>
</feature>
<dbReference type="InterPro" id="IPR013011">
    <property type="entry name" value="PTS_EIIB_2"/>
</dbReference>
<dbReference type="Gene3D" id="3.40.50.2300">
    <property type="match status" value="1"/>
</dbReference>
<evidence type="ECO:0000313" key="3">
    <source>
        <dbReference type="EMBL" id="SHF13180.1"/>
    </source>
</evidence>
<keyword evidence="4" id="KW-1185">Reference proteome</keyword>
<proteinExistence type="predicted"/>
<dbReference type="PROSITE" id="PS51099">
    <property type="entry name" value="PTS_EIIB_TYPE_2"/>
    <property type="match status" value="1"/>
</dbReference>